<dbReference type="AlphaFoldDB" id="A0A8X8VUW7"/>
<dbReference type="Proteomes" id="UP000298416">
    <property type="component" value="Unassembled WGS sequence"/>
</dbReference>
<reference evidence="2" key="1">
    <citation type="submission" date="2018-01" db="EMBL/GenBank/DDBJ databases">
        <authorList>
            <person name="Mao J.F."/>
        </authorList>
    </citation>
    <scope>NUCLEOTIDE SEQUENCE</scope>
    <source>
        <strain evidence="2">Huo1</strain>
        <tissue evidence="2">Leaf</tissue>
    </source>
</reference>
<accession>A0A8X8VUW7</accession>
<evidence type="ECO:0000313" key="2">
    <source>
        <dbReference type="EMBL" id="KAG6382834.1"/>
    </source>
</evidence>
<protein>
    <submittedName>
        <fullName evidence="2">Uncharacterized protein</fullName>
    </submittedName>
</protein>
<keyword evidence="1" id="KW-0812">Transmembrane</keyword>
<evidence type="ECO:0000313" key="3">
    <source>
        <dbReference type="Proteomes" id="UP000298416"/>
    </source>
</evidence>
<name>A0A8X8VUW7_SALSN</name>
<keyword evidence="1" id="KW-1133">Transmembrane helix</keyword>
<dbReference type="EMBL" id="PNBA02000873">
    <property type="protein sequence ID" value="KAG6382834.1"/>
    <property type="molecule type" value="Genomic_DNA"/>
</dbReference>
<keyword evidence="1" id="KW-0472">Membrane</keyword>
<comment type="caution">
    <text evidence="2">The sequence shown here is derived from an EMBL/GenBank/DDBJ whole genome shotgun (WGS) entry which is preliminary data.</text>
</comment>
<dbReference type="PANTHER" id="PTHR35307:SF3">
    <property type="entry name" value="DUF4220 DOMAIN-CONTAINING PROTEIN"/>
    <property type="match status" value="1"/>
</dbReference>
<organism evidence="2">
    <name type="scientific">Salvia splendens</name>
    <name type="common">Scarlet sage</name>
    <dbReference type="NCBI Taxonomy" id="180675"/>
    <lineage>
        <taxon>Eukaryota</taxon>
        <taxon>Viridiplantae</taxon>
        <taxon>Streptophyta</taxon>
        <taxon>Embryophyta</taxon>
        <taxon>Tracheophyta</taxon>
        <taxon>Spermatophyta</taxon>
        <taxon>Magnoliopsida</taxon>
        <taxon>eudicotyledons</taxon>
        <taxon>Gunneridae</taxon>
        <taxon>Pentapetalae</taxon>
        <taxon>asterids</taxon>
        <taxon>lamiids</taxon>
        <taxon>Lamiales</taxon>
        <taxon>Lamiaceae</taxon>
        <taxon>Nepetoideae</taxon>
        <taxon>Mentheae</taxon>
        <taxon>Salviinae</taxon>
        <taxon>Salvia</taxon>
        <taxon>Salvia subgen. Calosphace</taxon>
        <taxon>core Calosphace</taxon>
    </lineage>
</organism>
<sequence>MACCMSLMIPSAKRYTELKYNEMHKTSKLVEWRETPLLFRISNPICMNLHHYVVRFFLNICIVAQILLVSSGKLVLFLSVIFWRAGESQLPDIMVKRICKMADRMIREVPSLCSQEPPNCWSLPIVTLTAIALALTNTRDDEANQLLASVTEGLSIVKLIEKTLDKNGELESIIIASDAIWIGVEIVTEFMAQPGDVLMHGPLNWPSRVIAANSMYRIAQSILVRVENGEHQSDAELFGKRHKSVRRAARLLGESKEILEILQQHELPRLDVEKVGNIDEWRASMALGIENPLAPPST</sequence>
<proteinExistence type="predicted"/>
<dbReference type="PANTHER" id="PTHR35307">
    <property type="entry name" value="PROTEIN, PUTATIVE-RELATED"/>
    <property type="match status" value="1"/>
</dbReference>
<feature type="transmembrane region" description="Helical" evidence="1">
    <location>
        <begin position="56"/>
        <end position="83"/>
    </location>
</feature>
<gene>
    <name evidence="2" type="ORF">SASPL_157448</name>
</gene>
<reference evidence="2" key="2">
    <citation type="submission" date="2020-08" db="EMBL/GenBank/DDBJ databases">
        <title>Plant Genome Project.</title>
        <authorList>
            <person name="Zhang R.-G."/>
        </authorList>
    </citation>
    <scope>NUCLEOTIDE SEQUENCE</scope>
    <source>
        <strain evidence="2">Huo1</strain>
        <tissue evidence="2">Leaf</tissue>
    </source>
</reference>
<keyword evidence="3" id="KW-1185">Reference proteome</keyword>
<evidence type="ECO:0000256" key="1">
    <source>
        <dbReference type="SAM" id="Phobius"/>
    </source>
</evidence>